<name>A0ACC2HQU7_9PLEO</name>
<dbReference type="Proteomes" id="UP001153331">
    <property type="component" value="Unassembled WGS sequence"/>
</dbReference>
<accession>A0ACC2HQU7</accession>
<keyword evidence="2" id="KW-1185">Reference proteome</keyword>
<reference evidence="1" key="1">
    <citation type="submission" date="2022-11" db="EMBL/GenBank/DDBJ databases">
        <title>Genome Sequence of Boeremia exigua.</title>
        <authorList>
            <person name="Buettner E."/>
        </authorList>
    </citation>
    <scope>NUCLEOTIDE SEQUENCE</scope>
    <source>
        <strain evidence="1">CU02</strain>
    </source>
</reference>
<sequence length="450" mass="50778">MIANGPDSGALESLDDARTVTAGAYGEMLGDDEGQGSRGRHIKSLQAKLIQSPTREYLLSRRRQWSTATWDEIDADTLLSDLGHLAPSVAKDFISKEHTEASFAFRLINDVDYHGEEQGYVAMSYCCKKTNRDAPRKVVEELPFAWSREVEQFSLPTSGAVFQAVLKERCPGEGLWFDQVCINQDDDAERAATIGATDRIYSNARVVVVALDDVVATIAEEQFLRCYLDQYSYSDLPADQQPNAHQNPPFMYHYPAFISFFERFIESEWFERAWCTHEMRLGQQHVFLLRCSSQYDRAQTILRFTTPFLIHMLVLASELATFTPTQQTKMRALQALLVGYDTTQAKSLAVQRPDTPQSPESASSQLVPTIVDVFQMKAGGNPKLPEYLRRLDANRDKTCIALSAARLPTNASDRYFSLDWRPEIRSVFARLAHHCNSTTAPCPGCQDQHH</sequence>
<proteinExistence type="predicted"/>
<evidence type="ECO:0000313" key="1">
    <source>
        <dbReference type="EMBL" id="KAJ8105454.1"/>
    </source>
</evidence>
<dbReference type="EMBL" id="JAPHNI010001495">
    <property type="protein sequence ID" value="KAJ8105454.1"/>
    <property type="molecule type" value="Genomic_DNA"/>
</dbReference>
<organism evidence="1 2">
    <name type="scientific">Boeremia exigua</name>
    <dbReference type="NCBI Taxonomy" id="749465"/>
    <lineage>
        <taxon>Eukaryota</taxon>
        <taxon>Fungi</taxon>
        <taxon>Dikarya</taxon>
        <taxon>Ascomycota</taxon>
        <taxon>Pezizomycotina</taxon>
        <taxon>Dothideomycetes</taxon>
        <taxon>Pleosporomycetidae</taxon>
        <taxon>Pleosporales</taxon>
        <taxon>Pleosporineae</taxon>
        <taxon>Didymellaceae</taxon>
        <taxon>Boeremia</taxon>
    </lineage>
</organism>
<comment type="caution">
    <text evidence="1">The sequence shown here is derived from an EMBL/GenBank/DDBJ whole genome shotgun (WGS) entry which is preliminary data.</text>
</comment>
<protein>
    <submittedName>
        <fullName evidence="1">Uncharacterized protein</fullName>
    </submittedName>
</protein>
<gene>
    <name evidence="1" type="ORF">OPT61_g10167</name>
</gene>
<evidence type="ECO:0000313" key="2">
    <source>
        <dbReference type="Proteomes" id="UP001153331"/>
    </source>
</evidence>